<dbReference type="RefSeq" id="WP_013703817.1">
    <property type="nucleotide sequence ID" value="NC_015387.1"/>
</dbReference>
<gene>
    <name evidence="1" type="ordered locus">Marky_1027</name>
</gene>
<dbReference type="SUPFAM" id="SSF110296">
    <property type="entry name" value="Oligoxyloglucan reducing end-specific cellobiohydrolase"/>
    <property type="match status" value="1"/>
</dbReference>
<evidence type="ECO:0000313" key="1">
    <source>
        <dbReference type="EMBL" id="AEB11769.1"/>
    </source>
</evidence>
<dbReference type="STRING" id="869210.Marky_1027"/>
<dbReference type="EMBL" id="CP002630">
    <property type="protein sequence ID" value="AEB11769.1"/>
    <property type="molecule type" value="Genomic_DNA"/>
</dbReference>
<dbReference type="OrthoDB" id="9764804at2"/>
<dbReference type="Proteomes" id="UP000007030">
    <property type="component" value="Chromosome"/>
</dbReference>
<dbReference type="AlphaFoldDB" id="F2NLF0"/>
<dbReference type="eggNOG" id="COG3292">
    <property type="taxonomic scope" value="Bacteria"/>
</dbReference>
<protein>
    <submittedName>
        <fullName evidence="1">S-layer repressor</fullName>
    </submittedName>
</protein>
<dbReference type="Gene3D" id="2.130.10.10">
    <property type="entry name" value="YVTN repeat-like/Quinoprotein amine dehydrogenase"/>
    <property type="match status" value="1"/>
</dbReference>
<reference evidence="1 2" key="1">
    <citation type="journal article" date="2012" name="Stand. Genomic Sci.">
        <title>Complete genome sequence of the aerobic, heterotroph Marinithermus hydrothermalis type strain (T1(T)) from a deep-sea hydrothermal vent chimney.</title>
        <authorList>
            <person name="Copeland A."/>
            <person name="Gu W."/>
            <person name="Yasawong M."/>
            <person name="Lapidus A."/>
            <person name="Lucas S."/>
            <person name="Deshpande S."/>
            <person name="Pagani I."/>
            <person name="Tapia R."/>
            <person name="Cheng J.F."/>
            <person name="Goodwin L.A."/>
            <person name="Pitluck S."/>
            <person name="Liolios K."/>
            <person name="Ivanova N."/>
            <person name="Mavromatis K."/>
            <person name="Mikhailova N."/>
            <person name="Pati A."/>
            <person name="Chen A."/>
            <person name="Palaniappan K."/>
            <person name="Land M."/>
            <person name="Pan C."/>
            <person name="Brambilla E.M."/>
            <person name="Rohde M."/>
            <person name="Tindall B.J."/>
            <person name="Sikorski J."/>
            <person name="Goker M."/>
            <person name="Detter J.C."/>
            <person name="Bristow J."/>
            <person name="Eisen J.A."/>
            <person name="Markowitz V."/>
            <person name="Hugenholtz P."/>
            <person name="Kyrpides N.C."/>
            <person name="Klenk H.P."/>
            <person name="Woyke T."/>
        </authorList>
    </citation>
    <scope>NUCLEOTIDE SEQUENCE [LARGE SCALE GENOMIC DNA]</scope>
    <source>
        <strain evidence="2">DSM 14884 / JCM 11576 / T1</strain>
    </source>
</reference>
<sequence length="265" mass="29257">MLRFLYPLLVVFPLLAGGGYAQSRIPIATEGLHTLLWLPDGRLLLGHHQGVAVSRDGGRTWRDLFRRPDTEVLALAFDGNRIFVAGHGVYGVLKADGSFVPLTPRGLPSLELDAYAVDPNRPRRHYAWVRDHGLFASEDGGRSWGRIAARGLPPPELGEKQMVHALYLDATGRIFLVGMGIGARWATDLNWGFQPLATPTQDLTGLLADPGGNLWIGTLQGVWRWSRKGWTRVAPGAVIALTARSTRPFQVAWIDVRRRLDLAHP</sequence>
<dbReference type="HOGENOM" id="CLU_1048899_0_0_0"/>
<dbReference type="InterPro" id="IPR015943">
    <property type="entry name" value="WD40/YVTN_repeat-like_dom_sf"/>
</dbReference>
<keyword evidence="2" id="KW-1185">Reference proteome</keyword>
<accession>F2NLF0</accession>
<organism evidence="1 2">
    <name type="scientific">Marinithermus hydrothermalis (strain DSM 14884 / JCM 11576 / T1)</name>
    <dbReference type="NCBI Taxonomy" id="869210"/>
    <lineage>
        <taxon>Bacteria</taxon>
        <taxon>Thermotogati</taxon>
        <taxon>Deinococcota</taxon>
        <taxon>Deinococci</taxon>
        <taxon>Thermales</taxon>
        <taxon>Thermaceae</taxon>
        <taxon>Marinithermus</taxon>
    </lineage>
</organism>
<dbReference type="CDD" id="cd15482">
    <property type="entry name" value="Sialidase_non-viral"/>
    <property type="match status" value="1"/>
</dbReference>
<name>F2NLF0_MARHT</name>
<proteinExistence type="predicted"/>
<evidence type="ECO:0000313" key="2">
    <source>
        <dbReference type="Proteomes" id="UP000007030"/>
    </source>
</evidence>
<dbReference type="KEGG" id="mhd:Marky_1027"/>